<keyword evidence="4" id="KW-1185">Reference proteome</keyword>
<evidence type="ECO:0000313" key="3">
    <source>
        <dbReference type="EMBL" id="KAF9507573.1"/>
    </source>
</evidence>
<comment type="caution">
    <text evidence="3">The sequence shown here is derived from an EMBL/GenBank/DDBJ whole genome shotgun (WGS) entry which is preliminary data.</text>
</comment>
<evidence type="ECO:0000259" key="2">
    <source>
        <dbReference type="Pfam" id="PF13391"/>
    </source>
</evidence>
<gene>
    <name evidence="3" type="ORF">BS47DRAFT_1488788</name>
</gene>
<sequence>MSLEHWSPFAFNLRDGLPFSYSESAISEIAGTESAVSEISATEAFVTKIDQRDSCGCIVCGNNLPGTIDYARIIPKVEKNTWEDMRTRQFIPAAARSVKDEARNGILLCKTHHAAFDVFHFYVRWGRCFVLVNQCGRPSLQPFHGRAVRLFPHSRYLQFHAAFLIHEMRTWIQDAPDGRQPPGDDDDAGDSKGDGKPDMGSLEAKGTRKHFQTNVIPALTSHTGSTPMEMMETLSANTDPRQTITLTNPFANPADLEALKRSFAEQPNFKAAAESWGGTAEENIKKWHSHGRGNFK</sequence>
<evidence type="ECO:0000313" key="4">
    <source>
        <dbReference type="Proteomes" id="UP000886523"/>
    </source>
</evidence>
<name>A0A9P6AKQ3_9AGAM</name>
<reference evidence="3" key="1">
    <citation type="journal article" date="2020" name="Nat. Commun.">
        <title>Large-scale genome sequencing of mycorrhizal fungi provides insights into the early evolution of symbiotic traits.</title>
        <authorList>
            <person name="Miyauchi S."/>
            <person name="Kiss E."/>
            <person name="Kuo A."/>
            <person name="Drula E."/>
            <person name="Kohler A."/>
            <person name="Sanchez-Garcia M."/>
            <person name="Morin E."/>
            <person name="Andreopoulos B."/>
            <person name="Barry K.W."/>
            <person name="Bonito G."/>
            <person name="Buee M."/>
            <person name="Carver A."/>
            <person name="Chen C."/>
            <person name="Cichocki N."/>
            <person name="Clum A."/>
            <person name="Culley D."/>
            <person name="Crous P.W."/>
            <person name="Fauchery L."/>
            <person name="Girlanda M."/>
            <person name="Hayes R.D."/>
            <person name="Keri Z."/>
            <person name="LaButti K."/>
            <person name="Lipzen A."/>
            <person name="Lombard V."/>
            <person name="Magnuson J."/>
            <person name="Maillard F."/>
            <person name="Murat C."/>
            <person name="Nolan M."/>
            <person name="Ohm R.A."/>
            <person name="Pangilinan J."/>
            <person name="Pereira M.F."/>
            <person name="Perotto S."/>
            <person name="Peter M."/>
            <person name="Pfister S."/>
            <person name="Riley R."/>
            <person name="Sitrit Y."/>
            <person name="Stielow J.B."/>
            <person name="Szollosi G."/>
            <person name="Zifcakova L."/>
            <person name="Stursova M."/>
            <person name="Spatafora J.W."/>
            <person name="Tedersoo L."/>
            <person name="Vaario L.M."/>
            <person name="Yamada A."/>
            <person name="Yan M."/>
            <person name="Wang P."/>
            <person name="Xu J."/>
            <person name="Bruns T."/>
            <person name="Baldrian P."/>
            <person name="Vilgalys R."/>
            <person name="Dunand C."/>
            <person name="Henrissat B."/>
            <person name="Grigoriev I.V."/>
            <person name="Hibbett D."/>
            <person name="Nagy L.G."/>
            <person name="Martin F.M."/>
        </authorList>
    </citation>
    <scope>NUCLEOTIDE SEQUENCE</scope>
    <source>
        <strain evidence="3">UP504</strain>
    </source>
</reference>
<dbReference type="AlphaFoldDB" id="A0A9P6AKQ3"/>
<dbReference type="EMBL" id="MU129077">
    <property type="protein sequence ID" value="KAF9507573.1"/>
    <property type="molecule type" value="Genomic_DNA"/>
</dbReference>
<proteinExistence type="predicted"/>
<protein>
    <recommendedName>
        <fullName evidence="2">HNH nuclease domain-containing protein</fullName>
    </recommendedName>
</protein>
<dbReference type="Proteomes" id="UP000886523">
    <property type="component" value="Unassembled WGS sequence"/>
</dbReference>
<accession>A0A9P6AKQ3</accession>
<dbReference type="InterPro" id="IPR003615">
    <property type="entry name" value="HNH_nuc"/>
</dbReference>
<feature type="region of interest" description="Disordered" evidence="1">
    <location>
        <begin position="174"/>
        <end position="226"/>
    </location>
</feature>
<evidence type="ECO:0000256" key="1">
    <source>
        <dbReference type="SAM" id="MobiDB-lite"/>
    </source>
</evidence>
<organism evidence="3 4">
    <name type="scientific">Hydnum rufescens UP504</name>
    <dbReference type="NCBI Taxonomy" id="1448309"/>
    <lineage>
        <taxon>Eukaryota</taxon>
        <taxon>Fungi</taxon>
        <taxon>Dikarya</taxon>
        <taxon>Basidiomycota</taxon>
        <taxon>Agaricomycotina</taxon>
        <taxon>Agaricomycetes</taxon>
        <taxon>Cantharellales</taxon>
        <taxon>Hydnaceae</taxon>
        <taxon>Hydnum</taxon>
    </lineage>
</organism>
<dbReference type="Pfam" id="PF13391">
    <property type="entry name" value="HNH_2"/>
    <property type="match status" value="1"/>
</dbReference>
<feature type="domain" description="HNH nuclease" evidence="2">
    <location>
        <begin position="57"/>
        <end position="123"/>
    </location>
</feature>
<dbReference type="OrthoDB" id="2867287at2759"/>
<feature type="compositionally biased region" description="Polar residues" evidence="1">
    <location>
        <begin position="212"/>
        <end position="226"/>
    </location>
</feature>